<accession>A0A383CXP3</accession>
<sequence>MTVQYLLDERAPYRDLTLLHHEWP</sequence>
<name>A0A383CXP3_9ZZZZ</name>
<evidence type="ECO:0000313" key="1">
    <source>
        <dbReference type="EMBL" id="SVE36962.1"/>
    </source>
</evidence>
<reference evidence="1" key="1">
    <citation type="submission" date="2018-05" db="EMBL/GenBank/DDBJ databases">
        <authorList>
            <person name="Lanie J.A."/>
            <person name="Ng W.-L."/>
            <person name="Kazmierczak K.M."/>
            <person name="Andrzejewski T.M."/>
            <person name="Davidsen T.M."/>
            <person name="Wayne K.J."/>
            <person name="Tettelin H."/>
            <person name="Glass J.I."/>
            <person name="Rusch D."/>
            <person name="Podicherti R."/>
            <person name="Tsui H.-C.T."/>
            <person name="Winkler M.E."/>
        </authorList>
    </citation>
    <scope>NUCLEOTIDE SEQUENCE</scope>
</reference>
<dbReference type="AlphaFoldDB" id="A0A383CXP3"/>
<dbReference type="EMBL" id="UINC01212574">
    <property type="protein sequence ID" value="SVE36962.1"/>
    <property type="molecule type" value="Genomic_DNA"/>
</dbReference>
<organism evidence="1">
    <name type="scientific">marine metagenome</name>
    <dbReference type="NCBI Taxonomy" id="408172"/>
    <lineage>
        <taxon>unclassified sequences</taxon>
        <taxon>metagenomes</taxon>
        <taxon>ecological metagenomes</taxon>
    </lineage>
</organism>
<feature type="non-terminal residue" evidence="1">
    <location>
        <position position="24"/>
    </location>
</feature>
<protein>
    <submittedName>
        <fullName evidence="1">Uncharacterized protein</fullName>
    </submittedName>
</protein>
<proteinExistence type="predicted"/>
<gene>
    <name evidence="1" type="ORF">METZ01_LOCUS489816</name>
</gene>